<sequence>MKKLIAIPVLAVVLSSFTLLNSIWKNDPPHSQLGFTVTHLGINDVSGTFNDFEVSINAQKADFSDAVFTLTAKTASVDTRVEARDNHLKSADFFDAAQYPEFSFTSTSIKSAGKNKFKLTGNLTLHGVTKEVSLDALYRGTVENPMSKKQTAGFSVTGTIKRSDFQIGSKFPDAMVSDLVQIKADGEFAQ</sequence>
<dbReference type="Gene3D" id="2.40.128.110">
    <property type="entry name" value="Lipid/polyisoprenoid-binding, YceI-like"/>
    <property type="match status" value="1"/>
</dbReference>
<proteinExistence type="predicted"/>
<accession>A0AAJ5WZ36</accession>
<protein>
    <submittedName>
        <fullName evidence="2">YceI family protein</fullName>
    </submittedName>
</protein>
<dbReference type="InterPro" id="IPR007372">
    <property type="entry name" value="Lipid/polyisoprenoid-bd_YceI"/>
</dbReference>
<reference evidence="2" key="1">
    <citation type="submission" date="2023-03" db="EMBL/GenBank/DDBJ databases">
        <title>Andean soil-derived lignocellulolytic bacterial consortium as a source of novel taxa and putative plastic-active enzymes.</title>
        <authorList>
            <person name="Diaz-Garcia L."/>
            <person name="Chuvochina M."/>
            <person name="Feuerriegel G."/>
            <person name="Bunk B."/>
            <person name="Sproer C."/>
            <person name="Streit W.R."/>
            <person name="Rodriguez L.M."/>
            <person name="Overmann J."/>
            <person name="Jimenez D.J."/>
        </authorList>
    </citation>
    <scope>NUCLEOTIDE SEQUENCE</scope>
    <source>
        <strain evidence="2">MAG 7</strain>
    </source>
</reference>
<evidence type="ECO:0000313" key="3">
    <source>
        <dbReference type="Proteomes" id="UP001220610"/>
    </source>
</evidence>
<name>A0AAJ5WZ36_9BACT</name>
<dbReference type="SUPFAM" id="SSF101874">
    <property type="entry name" value="YceI-like"/>
    <property type="match status" value="1"/>
</dbReference>
<organism evidence="2 3">
    <name type="scientific">Candidatus Pseudobacter hemicellulosilyticus</name>
    <dbReference type="NCBI Taxonomy" id="3121375"/>
    <lineage>
        <taxon>Bacteria</taxon>
        <taxon>Pseudomonadati</taxon>
        <taxon>Bacteroidota</taxon>
        <taxon>Chitinophagia</taxon>
        <taxon>Chitinophagales</taxon>
        <taxon>Chitinophagaceae</taxon>
        <taxon>Pseudobacter</taxon>
    </lineage>
</organism>
<dbReference type="EMBL" id="CP119311">
    <property type="protein sequence ID" value="WEK38222.1"/>
    <property type="molecule type" value="Genomic_DNA"/>
</dbReference>
<dbReference type="Pfam" id="PF04264">
    <property type="entry name" value="YceI"/>
    <property type="match status" value="1"/>
</dbReference>
<evidence type="ECO:0000313" key="2">
    <source>
        <dbReference type="EMBL" id="WEK38222.1"/>
    </source>
</evidence>
<dbReference type="PANTHER" id="PTHR34406:SF1">
    <property type="entry name" value="PROTEIN YCEI"/>
    <property type="match status" value="1"/>
</dbReference>
<evidence type="ECO:0000259" key="1">
    <source>
        <dbReference type="SMART" id="SM00867"/>
    </source>
</evidence>
<feature type="domain" description="Lipid/polyisoprenoid-binding YceI-like" evidence="1">
    <location>
        <begin position="23"/>
        <end position="189"/>
    </location>
</feature>
<dbReference type="SMART" id="SM00867">
    <property type="entry name" value="YceI"/>
    <property type="match status" value="1"/>
</dbReference>
<dbReference type="InterPro" id="IPR036761">
    <property type="entry name" value="TTHA0802/YceI-like_sf"/>
</dbReference>
<dbReference type="PANTHER" id="PTHR34406">
    <property type="entry name" value="PROTEIN YCEI"/>
    <property type="match status" value="1"/>
</dbReference>
<dbReference type="Proteomes" id="UP001220610">
    <property type="component" value="Chromosome"/>
</dbReference>
<gene>
    <name evidence="2" type="ORF">P0Y53_12010</name>
</gene>
<dbReference type="AlphaFoldDB" id="A0AAJ5WZ36"/>